<dbReference type="Proteomes" id="UP000748531">
    <property type="component" value="Unassembled WGS sequence"/>
</dbReference>
<gene>
    <name evidence="2" type="ORF">PHET_01143</name>
</gene>
<evidence type="ECO:0000313" key="3">
    <source>
        <dbReference type="Proteomes" id="UP000748531"/>
    </source>
</evidence>
<reference evidence="2" key="1">
    <citation type="submission" date="2019-05" db="EMBL/GenBank/DDBJ databases">
        <title>Annotation for the trematode Paragonimus heterotremus.</title>
        <authorList>
            <person name="Choi Y.-J."/>
        </authorList>
    </citation>
    <scope>NUCLEOTIDE SEQUENCE</scope>
    <source>
        <strain evidence="2">LC</strain>
    </source>
</reference>
<feature type="compositionally biased region" description="Polar residues" evidence="1">
    <location>
        <begin position="272"/>
        <end position="290"/>
    </location>
</feature>
<comment type="caution">
    <text evidence="2">The sequence shown here is derived from an EMBL/GenBank/DDBJ whole genome shotgun (WGS) entry which is preliminary data.</text>
</comment>
<organism evidence="2 3">
    <name type="scientific">Paragonimus heterotremus</name>
    <dbReference type="NCBI Taxonomy" id="100268"/>
    <lineage>
        <taxon>Eukaryota</taxon>
        <taxon>Metazoa</taxon>
        <taxon>Spiralia</taxon>
        <taxon>Lophotrochozoa</taxon>
        <taxon>Platyhelminthes</taxon>
        <taxon>Trematoda</taxon>
        <taxon>Digenea</taxon>
        <taxon>Plagiorchiida</taxon>
        <taxon>Troglotremata</taxon>
        <taxon>Troglotrematidae</taxon>
        <taxon>Paragonimus</taxon>
    </lineage>
</organism>
<feature type="region of interest" description="Disordered" evidence="1">
    <location>
        <begin position="164"/>
        <end position="217"/>
    </location>
</feature>
<protein>
    <submittedName>
        <fullName evidence="2">Uncharacterized protein</fullName>
    </submittedName>
</protein>
<feature type="region of interest" description="Disordered" evidence="1">
    <location>
        <begin position="272"/>
        <end position="296"/>
    </location>
</feature>
<proteinExistence type="predicted"/>
<feature type="compositionally biased region" description="Polar residues" evidence="1">
    <location>
        <begin position="164"/>
        <end position="187"/>
    </location>
</feature>
<feature type="compositionally biased region" description="Polar residues" evidence="1">
    <location>
        <begin position="40"/>
        <end position="49"/>
    </location>
</feature>
<feature type="compositionally biased region" description="Low complexity" evidence="1">
    <location>
        <begin position="188"/>
        <end position="197"/>
    </location>
</feature>
<feature type="region of interest" description="Disordered" evidence="1">
    <location>
        <begin position="36"/>
        <end position="55"/>
    </location>
</feature>
<dbReference type="AlphaFoldDB" id="A0A8J4TM35"/>
<dbReference type="EMBL" id="LUCH01000500">
    <property type="protein sequence ID" value="KAF5404982.1"/>
    <property type="molecule type" value="Genomic_DNA"/>
</dbReference>
<keyword evidence="3" id="KW-1185">Reference proteome</keyword>
<name>A0A8J4TM35_9TREM</name>
<sequence>MAFDGSYPSAHSQSIDHGQTVRHNNKRRIMLGRRCRTKLSRSCQQEETTPQPPNFSVAISEVPPGGSFQFAGVNNPRMTEAADMTTVLTPNQPSSSSPLPTESNIRQKKHRRPFKLFARKKSSRSMSLSTVANLSSIPEVTPQSPSTLQTDGLSDVCVDATKTTKSGYTGPLPTQTNNNNGHSENVQTKTSTTTADTNSEAVARMSSPVNNTPCVPETPKTECIRPYVDTRYGMPISRRSFILENSQPRQTATEVGFLQNWTQRFSNIHTSPTVPTSLQYQSSGINQTGKRSVPLR</sequence>
<feature type="region of interest" description="Disordered" evidence="1">
    <location>
        <begin position="1"/>
        <end position="29"/>
    </location>
</feature>
<evidence type="ECO:0000313" key="2">
    <source>
        <dbReference type="EMBL" id="KAF5404982.1"/>
    </source>
</evidence>
<evidence type="ECO:0000256" key="1">
    <source>
        <dbReference type="SAM" id="MobiDB-lite"/>
    </source>
</evidence>
<accession>A0A8J4TM35</accession>
<dbReference type="OrthoDB" id="10510096at2759"/>